<evidence type="ECO:0000256" key="5">
    <source>
        <dbReference type="ARBA" id="ARBA00022982"/>
    </source>
</evidence>
<feature type="transmembrane region" description="Helical" evidence="10">
    <location>
        <begin position="247"/>
        <end position="267"/>
    </location>
</feature>
<dbReference type="InterPro" id="IPR050369">
    <property type="entry name" value="RBOH/FRE"/>
</dbReference>
<dbReference type="SFLD" id="SFLDF00463">
    <property type="entry name" value="AIM14"/>
    <property type="match status" value="1"/>
</dbReference>
<evidence type="ECO:0000256" key="2">
    <source>
        <dbReference type="ARBA" id="ARBA00022630"/>
    </source>
</evidence>
<evidence type="ECO:0000256" key="1">
    <source>
        <dbReference type="ARBA" id="ARBA00004141"/>
    </source>
</evidence>
<dbReference type="SFLD" id="SFLDG01168">
    <property type="entry name" value="Ferric_reductase_subgroup_(FRE"/>
    <property type="match status" value="1"/>
</dbReference>
<evidence type="ECO:0008006" key="16">
    <source>
        <dbReference type="Google" id="ProtNLM"/>
    </source>
</evidence>
<proteinExistence type="predicted"/>
<evidence type="ECO:0000256" key="3">
    <source>
        <dbReference type="ARBA" id="ARBA00022692"/>
    </source>
</evidence>
<feature type="domain" description="Ferric reductase NAD binding" evidence="13">
    <location>
        <begin position="248"/>
        <end position="398"/>
    </location>
</feature>
<evidence type="ECO:0000313" key="14">
    <source>
        <dbReference type="EMBL" id="KAK7208061.1"/>
    </source>
</evidence>
<protein>
    <recommendedName>
        <fullName evidence="16">FAD-binding FR-type domain-containing protein</fullName>
    </recommendedName>
</protein>
<keyword evidence="9 10" id="KW-0472">Membrane</keyword>
<keyword evidence="3 10" id="KW-0812">Transmembrane</keyword>
<reference evidence="14 15" key="1">
    <citation type="submission" date="2024-03" db="EMBL/GenBank/DDBJ databases">
        <title>Genome-scale model development and genomic sequencing of the oleaginous clade Lipomyces.</title>
        <authorList>
            <consortium name="Lawrence Berkeley National Laboratory"/>
            <person name="Czajka J.J."/>
            <person name="Han Y."/>
            <person name="Kim J."/>
            <person name="Mondo S.J."/>
            <person name="Hofstad B.A."/>
            <person name="Robles A."/>
            <person name="Haridas S."/>
            <person name="Riley R."/>
            <person name="LaButti K."/>
            <person name="Pangilinan J."/>
            <person name="Andreopoulos W."/>
            <person name="Lipzen A."/>
            <person name="Yan J."/>
            <person name="Wang M."/>
            <person name="Ng V."/>
            <person name="Grigoriev I.V."/>
            <person name="Spatafora J.W."/>
            <person name="Magnuson J.K."/>
            <person name="Baker S.E."/>
            <person name="Pomraning K.R."/>
        </authorList>
    </citation>
    <scope>NUCLEOTIDE SEQUENCE [LARGE SCALE GENOMIC DNA]</scope>
    <source>
        <strain evidence="14 15">Phaff 52-87</strain>
    </source>
</reference>
<dbReference type="Pfam" id="PF01794">
    <property type="entry name" value="Ferric_reduct"/>
    <property type="match status" value="1"/>
</dbReference>
<dbReference type="CDD" id="cd06186">
    <property type="entry name" value="NOX_Duox_like_FAD_NADP"/>
    <property type="match status" value="1"/>
</dbReference>
<evidence type="ECO:0000256" key="10">
    <source>
        <dbReference type="SAM" id="Phobius"/>
    </source>
</evidence>
<dbReference type="EMBL" id="JBBJBU010000001">
    <property type="protein sequence ID" value="KAK7208061.1"/>
    <property type="molecule type" value="Genomic_DNA"/>
</dbReference>
<feature type="domain" description="Ferric oxidoreductase" evidence="11">
    <location>
        <begin position="1"/>
        <end position="103"/>
    </location>
</feature>
<evidence type="ECO:0000313" key="15">
    <source>
        <dbReference type="Proteomes" id="UP001498771"/>
    </source>
</evidence>
<evidence type="ECO:0000259" key="11">
    <source>
        <dbReference type="Pfam" id="PF01794"/>
    </source>
</evidence>
<feature type="transmembrane region" description="Helical" evidence="10">
    <location>
        <begin position="28"/>
        <end position="49"/>
    </location>
</feature>
<evidence type="ECO:0000256" key="4">
    <source>
        <dbReference type="ARBA" id="ARBA00022827"/>
    </source>
</evidence>
<dbReference type="PANTHER" id="PTHR11972:SF178">
    <property type="entry name" value="FERRIC REDUCTASE TRANSMEMBRANE COMPONENT 8-RELATED"/>
    <property type="match status" value="1"/>
</dbReference>
<keyword evidence="6 10" id="KW-1133">Transmembrane helix</keyword>
<keyword evidence="7" id="KW-0560">Oxidoreductase</keyword>
<evidence type="ECO:0000256" key="6">
    <source>
        <dbReference type="ARBA" id="ARBA00022989"/>
    </source>
</evidence>
<dbReference type="InterPro" id="IPR039261">
    <property type="entry name" value="FNR_nucleotide-bd"/>
</dbReference>
<evidence type="ECO:0000259" key="12">
    <source>
        <dbReference type="Pfam" id="PF08022"/>
    </source>
</evidence>
<dbReference type="InterPro" id="IPR013130">
    <property type="entry name" value="Fe3_Rdtase_TM_dom"/>
</dbReference>
<evidence type="ECO:0000256" key="9">
    <source>
        <dbReference type="ARBA" id="ARBA00023136"/>
    </source>
</evidence>
<keyword evidence="15" id="KW-1185">Reference proteome</keyword>
<organism evidence="14 15">
    <name type="scientific">Myxozyma melibiosi</name>
    <dbReference type="NCBI Taxonomy" id="54550"/>
    <lineage>
        <taxon>Eukaryota</taxon>
        <taxon>Fungi</taxon>
        <taxon>Dikarya</taxon>
        <taxon>Ascomycota</taxon>
        <taxon>Saccharomycotina</taxon>
        <taxon>Lipomycetes</taxon>
        <taxon>Lipomycetales</taxon>
        <taxon>Lipomycetaceae</taxon>
        <taxon>Myxozyma</taxon>
    </lineage>
</organism>
<accession>A0ABR1FDX9</accession>
<feature type="transmembrane region" description="Helical" evidence="10">
    <location>
        <begin position="114"/>
        <end position="130"/>
    </location>
</feature>
<dbReference type="InterPro" id="IPR013112">
    <property type="entry name" value="FAD-bd_8"/>
</dbReference>
<dbReference type="PANTHER" id="PTHR11972">
    <property type="entry name" value="NADPH OXIDASE"/>
    <property type="match status" value="1"/>
</dbReference>
<dbReference type="SUPFAM" id="SSF52343">
    <property type="entry name" value="Ferredoxin reductase-like, C-terminal NADP-linked domain"/>
    <property type="match status" value="1"/>
</dbReference>
<keyword evidence="4" id="KW-0274">FAD</keyword>
<feature type="transmembrane region" description="Helical" evidence="10">
    <location>
        <begin position="61"/>
        <end position="83"/>
    </location>
</feature>
<keyword evidence="5" id="KW-0249">Electron transport</keyword>
<dbReference type="Pfam" id="PF08022">
    <property type="entry name" value="FAD_binding_8"/>
    <property type="match status" value="1"/>
</dbReference>
<dbReference type="Pfam" id="PF08030">
    <property type="entry name" value="NAD_binding_6"/>
    <property type="match status" value="1"/>
</dbReference>
<keyword evidence="2" id="KW-0285">Flavoprotein</keyword>
<comment type="subcellular location">
    <subcellularLocation>
        <location evidence="1">Membrane</location>
        <topology evidence="1">Multi-pass membrane protein</topology>
    </subcellularLocation>
</comment>
<dbReference type="Proteomes" id="UP001498771">
    <property type="component" value="Unassembled WGS sequence"/>
</dbReference>
<sequence>MPALYFLSLKPSPIPRESYLRLMPLHIWLGRLLVIISTAHGVLYLVYFFKMGKQQNILHFANFAGVVITAGFVLTLLVSFYFIRHRNHELFYKTHLAFSWLCLPLLAYHARPRVWAVTILLLVCIGGQLFQRHGFGQESRLQIQKISRHTIVVSLPRKLFPKYFEPGSHIRLSPTRESAPVWFLSASHPYTIASLSADEDTVQLVVKPSRRFKLEEDREYIVHGPYPSLSYDFFVNMYKADKPLRRTVIIAGGVGISFAAPIAKTLIKMNERVKIIWAVRSKADLGLIKILGLEDADVFVSSNANDQSQDPFLQPVELQDTLPSSGFDAADPQYVGEPISDELGNEATEFGLKEGIKVTYGRLNIETELKEFKALADVDSGGMWVISCGSRRLVSECSKWGRRLGATVHEEVYDI</sequence>
<dbReference type="Gene3D" id="3.40.50.80">
    <property type="entry name" value="Nucleotide-binding domain of ferredoxin-NADP reductase (FNR) module"/>
    <property type="match status" value="1"/>
</dbReference>
<keyword evidence="8" id="KW-0813">Transport</keyword>
<name>A0ABR1FDX9_9ASCO</name>
<gene>
    <name evidence="14" type="ORF">BZA70DRAFT_287385</name>
</gene>
<dbReference type="InterPro" id="IPR013121">
    <property type="entry name" value="Fe_red_NAD-bd_6"/>
</dbReference>
<evidence type="ECO:0000256" key="7">
    <source>
        <dbReference type="ARBA" id="ARBA00023002"/>
    </source>
</evidence>
<dbReference type="RefSeq" id="XP_064771094.1">
    <property type="nucleotide sequence ID" value="XM_064913945.1"/>
</dbReference>
<evidence type="ECO:0000259" key="13">
    <source>
        <dbReference type="Pfam" id="PF08030"/>
    </source>
</evidence>
<feature type="domain" description="FAD-binding 8" evidence="12">
    <location>
        <begin position="141"/>
        <end position="211"/>
    </location>
</feature>
<comment type="caution">
    <text evidence="14">The sequence shown here is derived from an EMBL/GenBank/DDBJ whole genome shotgun (WGS) entry which is preliminary data.</text>
</comment>
<keyword evidence="8" id="KW-0406">Ion transport</keyword>
<evidence type="ECO:0000256" key="8">
    <source>
        <dbReference type="ARBA" id="ARBA00023065"/>
    </source>
</evidence>
<dbReference type="SFLD" id="SFLDS00052">
    <property type="entry name" value="Ferric_Reductase_Domain"/>
    <property type="match status" value="1"/>
</dbReference>
<dbReference type="GeneID" id="90039457"/>